<organism evidence="2">
    <name type="scientific">Paratemnoides elongatus</name>
    <dbReference type="NCBI Taxonomy" id="51805"/>
    <lineage>
        <taxon>Eukaryota</taxon>
        <taxon>Metazoa</taxon>
        <taxon>Ecdysozoa</taxon>
        <taxon>Arthropoda</taxon>
        <taxon>Chelicerata</taxon>
        <taxon>Arachnida</taxon>
        <taxon>Pseudoscorpiones</taxon>
        <taxon>Cheliferoidea</taxon>
        <taxon>Atemnidae</taxon>
        <taxon>Paratemnoides</taxon>
    </lineage>
</organism>
<evidence type="ECO:0000313" key="2">
    <source>
        <dbReference type="EMBL" id="AEX37723.1"/>
    </source>
</evidence>
<dbReference type="EMBL" id="JQ040543">
    <property type="protein sequence ID" value="AEX37723.1"/>
    <property type="molecule type" value="Genomic_DNA"/>
</dbReference>
<sequence>MYLMVLIALTNMVLKMKHVVIMLMSLEVIYVVLVIVVGVSNILGHKYLYLFMFLMVSDGCLGLSLLVNYIRFHGCDYMMNLKLNF</sequence>
<dbReference type="RefSeq" id="YP_006234165.1">
    <property type="nucleotide sequence ID" value="NC_017752.1"/>
</dbReference>
<keyword evidence="1" id="KW-1133">Transmembrane helix</keyword>
<keyword evidence="1" id="KW-0472">Membrane</keyword>
<geneLocation type="mitochondrion" evidence="2"/>
<dbReference type="Gene3D" id="1.10.287.3510">
    <property type="match status" value="1"/>
</dbReference>
<evidence type="ECO:0000256" key="1">
    <source>
        <dbReference type="SAM" id="Phobius"/>
    </source>
</evidence>
<name>H9MFH8_9ARAC</name>
<feature type="transmembrane region" description="Helical" evidence="1">
    <location>
        <begin position="20"/>
        <end position="43"/>
    </location>
</feature>
<reference evidence="2" key="1">
    <citation type="journal article" date="2012" name="BMC Evol. Biol.">
        <title>Pseudoscorpion mitochondria show rearranged genes and genome-wide reductions of RNA gene sizes and inferred structures, yet typical nucleotide composition bias.</title>
        <authorList>
            <person name="Ovchinnikov S."/>
            <person name="Masta S.E."/>
        </authorList>
    </citation>
    <scope>NUCLEOTIDE SEQUENCE</scope>
</reference>
<gene>
    <name evidence="2" type="primary">ND4L</name>
</gene>
<dbReference type="AlphaFoldDB" id="H9MFH8"/>
<protein>
    <submittedName>
        <fullName evidence="2">NADH dehydrogenase subunit 4L</fullName>
    </submittedName>
</protein>
<feature type="transmembrane region" description="Helical" evidence="1">
    <location>
        <begin position="49"/>
        <end position="70"/>
    </location>
</feature>
<keyword evidence="2" id="KW-0496">Mitochondrion</keyword>
<proteinExistence type="predicted"/>
<dbReference type="CTD" id="4539"/>
<accession>H9MFH8</accession>
<keyword evidence="1" id="KW-0812">Transmembrane</keyword>
<dbReference type="GeneID" id="12354342"/>